<dbReference type="GO" id="GO:0000921">
    <property type="term" value="P:septin ring assembly"/>
    <property type="evidence" value="ECO:0007669"/>
    <property type="project" value="InterPro"/>
</dbReference>
<comment type="subcellular location">
    <subcellularLocation>
        <location evidence="1">Membrane</location>
        <topology evidence="1">Single-pass membrane protein</topology>
    </subcellularLocation>
</comment>
<evidence type="ECO:0000256" key="5">
    <source>
        <dbReference type="SAM" id="Phobius"/>
    </source>
</evidence>
<evidence type="ECO:0008006" key="8">
    <source>
        <dbReference type="Google" id="ProtNLM"/>
    </source>
</evidence>
<evidence type="ECO:0000313" key="7">
    <source>
        <dbReference type="Proteomes" id="UP000294192"/>
    </source>
</evidence>
<dbReference type="Pfam" id="PF06160">
    <property type="entry name" value="EzrA"/>
    <property type="match status" value="1"/>
</dbReference>
<keyword evidence="7" id="KW-1185">Reference proteome</keyword>
<dbReference type="OrthoDB" id="9817843at2"/>
<evidence type="ECO:0000256" key="4">
    <source>
        <dbReference type="ARBA" id="ARBA00023136"/>
    </source>
</evidence>
<dbReference type="Proteomes" id="UP000294192">
    <property type="component" value="Unassembled WGS sequence"/>
</dbReference>
<dbReference type="InterPro" id="IPR010379">
    <property type="entry name" value="EzrA"/>
</dbReference>
<evidence type="ECO:0000256" key="1">
    <source>
        <dbReference type="ARBA" id="ARBA00004167"/>
    </source>
</evidence>
<evidence type="ECO:0000256" key="3">
    <source>
        <dbReference type="ARBA" id="ARBA00022989"/>
    </source>
</evidence>
<comment type="caution">
    <text evidence="6">The sequence shown here is derived from an EMBL/GenBank/DDBJ whole genome shotgun (WGS) entry which is preliminary data.</text>
</comment>
<dbReference type="AlphaFoldDB" id="A0A4R0XL92"/>
<keyword evidence="3 5" id="KW-1133">Transmembrane helix</keyword>
<protein>
    <recommendedName>
        <fullName evidence="8">Septation ring formation regulator EzrA</fullName>
    </recommendedName>
</protein>
<organism evidence="6 7">
    <name type="scientific">Mycoplasma marinum</name>
    <dbReference type="NCBI Taxonomy" id="1937190"/>
    <lineage>
        <taxon>Bacteria</taxon>
        <taxon>Bacillati</taxon>
        <taxon>Mycoplasmatota</taxon>
        <taxon>Mollicutes</taxon>
        <taxon>Mycoplasmataceae</taxon>
        <taxon>Mycoplasma</taxon>
    </lineage>
</organism>
<proteinExistence type="predicted"/>
<sequence length="580" mass="67870">MLLYFTLILYNITMQTWKLILLGVTIPIIIIIFSLLIVLITRLMRQKKNANQMNEIRVFIEPERIKRVEIMLQRISVIAKSNKKYEKLFDILSKEFDSIESMFKLMNKDVLDLQKRYLKLRQKEFEIRVEKIKTINETFARKIASSKKKANNILKQEEFLRNEVSLFREKTRTISSSYSKKRITLDKISGKIDILNKRIAGRTRKFDSLIQSGETRSASEIIEKLREDIIQFGIIINEGPKIQATLYGAIPKFIKKLIVLFNHAQNKLKVDLSHIDFHASIRRMANNFETAKSHFLELRLEESKKEIIFIIKNIKAIERMINSEIKSRNIFVNEFINVQNLVLKTMKQFVQIRKEVKKMPQSGTRLSVEMMDIMRSLKFEIADLDENAMSFSKLMKDKNIPYTSKLSRMKILLNKNISAIKLMNSIYELIWRDDIAKRTVQNQFMQVEHALISLRAKVIDKNILLSIAEEQQLQDIEETKVLLKTTLTNEPFNSNVAKQQVRRLIENVTSYYKVVGGKIAMARMVRNLIKEFAPNRAMNAKLNISLVQAEKQYLAGEYASSLRIAIDAIEELLNIKRKRK</sequence>
<dbReference type="GO" id="GO:0005940">
    <property type="term" value="C:septin ring"/>
    <property type="evidence" value="ECO:0007669"/>
    <property type="project" value="InterPro"/>
</dbReference>
<dbReference type="EMBL" id="PSZO01000010">
    <property type="protein sequence ID" value="TCG11234.1"/>
    <property type="molecule type" value="Genomic_DNA"/>
</dbReference>
<keyword evidence="2 5" id="KW-0812">Transmembrane</keyword>
<keyword evidence="4 5" id="KW-0472">Membrane</keyword>
<accession>A0A4R0XL92</accession>
<feature type="transmembrane region" description="Helical" evidence="5">
    <location>
        <begin position="20"/>
        <end position="40"/>
    </location>
</feature>
<evidence type="ECO:0000313" key="6">
    <source>
        <dbReference type="EMBL" id="TCG11234.1"/>
    </source>
</evidence>
<gene>
    <name evidence="6" type="ORF">C4B24_02640</name>
</gene>
<dbReference type="GO" id="GO:0016020">
    <property type="term" value="C:membrane"/>
    <property type="evidence" value="ECO:0007669"/>
    <property type="project" value="UniProtKB-SubCell"/>
</dbReference>
<reference evidence="6 7" key="1">
    <citation type="submission" date="2018-02" db="EMBL/GenBank/DDBJ databases">
        <title>Mycoplasma marinum and Mycoplasma todarodis sp. nov., moderately halophilic and psychrotolerant mycoplasmas isolated from cephalopods.</title>
        <authorList>
            <person name="Viver T."/>
        </authorList>
    </citation>
    <scope>NUCLEOTIDE SEQUENCE [LARGE SCALE GENOMIC DNA]</scope>
    <source>
        <strain evidence="6 7">PE</strain>
    </source>
</reference>
<evidence type="ECO:0000256" key="2">
    <source>
        <dbReference type="ARBA" id="ARBA00022692"/>
    </source>
</evidence>
<name>A0A4R0XL92_9MOLU</name>